<dbReference type="GO" id="GO:0004519">
    <property type="term" value="F:endonuclease activity"/>
    <property type="evidence" value="ECO:0007669"/>
    <property type="project" value="UniProtKB-KW"/>
</dbReference>
<name>A0A5C6RN55_9BACT</name>
<feature type="domain" description="Putative restriction endonuclease" evidence="1">
    <location>
        <begin position="18"/>
        <end position="184"/>
    </location>
</feature>
<organism evidence="2 3">
    <name type="scientific">Phaeodactylibacter luteus</name>
    <dbReference type="NCBI Taxonomy" id="1564516"/>
    <lineage>
        <taxon>Bacteria</taxon>
        <taxon>Pseudomonadati</taxon>
        <taxon>Bacteroidota</taxon>
        <taxon>Saprospiria</taxon>
        <taxon>Saprospirales</taxon>
        <taxon>Haliscomenobacteraceae</taxon>
        <taxon>Phaeodactylibacter</taxon>
    </lineage>
</organism>
<keyword evidence="2" id="KW-0540">Nuclease</keyword>
<comment type="caution">
    <text evidence="2">The sequence shown here is derived from an EMBL/GenBank/DDBJ whole genome shotgun (WGS) entry which is preliminary data.</text>
</comment>
<keyword evidence="2" id="KW-0378">Hydrolase</keyword>
<dbReference type="SUPFAM" id="SSF52980">
    <property type="entry name" value="Restriction endonuclease-like"/>
    <property type="match status" value="1"/>
</dbReference>
<dbReference type="CDD" id="cd06260">
    <property type="entry name" value="DUF820-like"/>
    <property type="match status" value="1"/>
</dbReference>
<dbReference type="RefSeq" id="WP_147166957.1">
    <property type="nucleotide sequence ID" value="NZ_VOOR01000013.1"/>
</dbReference>
<dbReference type="Gene3D" id="3.90.1570.10">
    <property type="entry name" value="tt1808, chain A"/>
    <property type="match status" value="1"/>
</dbReference>
<dbReference type="InterPro" id="IPR008538">
    <property type="entry name" value="Uma2"/>
</dbReference>
<dbReference type="OrthoDB" id="9808428at2"/>
<accession>A0A5C6RN55</accession>
<dbReference type="Proteomes" id="UP000321580">
    <property type="component" value="Unassembled WGS sequence"/>
</dbReference>
<keyword evidence="2" id="KW-0255">Endonuclease</keyword>
<sequence>MITDINQLDLNKKYTYADYLQWGFKERVELIKGRVFKMSPAPSVKHQQVSRNLLHFLDALLWKQPCQLFHAPFDVKLNKKGKDTVVQPDICVVCEVSKLDEQSCNGAPDLIIEILSPGNSRKERKEKFELYEENEVKEYWLVDISENSVTVYTLNEHGRYIGSKPYVTGERPVSAVLPDLNIPLTEVFE</sequence>
<dbReference type="AlphaFoldDB" id="A0A5C6RN55"/>
<dbReference type="InterPro" id="IPR011335">
    <property type="entry name" value="Restrct_endonuc-II-like"/>
</dbReference>
<proteinExistence type="predicted"/>
<gene>
    <name evidence="2" type="ORF">FRY97_08150</name>
</gene>
<reference evidence="2 3" key="1">
    <citation type="submission" date="2019-08" db="EMBL/GenBank/DDBJ databases">
        <title>Genome of Phaeodactylibacter luteus.</title>
        <authorList>
            <person name="Bowman J.P."/>
        </authorList>
    </citation>
    <scope>NUCLEOTIDE SEQUENCE [LARGE SCALE GENOMIC DNA]</scope>
    <source>
        <strain evidence="2 3">KCTC 42180</strain>
    </source>
</reference>
<keyword evidence="3" id="KW-1185">Reference proteome</keyword>
<evidence type="ECO:0000259" key="1">
    <source>
        <dbReference type="Pfam" id="PF05685"/>
    </source>
</evidence>
<dbReference type="PANTHER" id="PTHR36558:SF1">
    <property type="entry name" value="RESTRICTION ENDONUCLEASE DOMAIN-CONTAINING PROTEIN-RELATED"/>
    <property type="match status" value="1"/>
</dbReference>
<evidence type="ECO:0000313" key="3">
    <source>
        <dbReference type="Proteomes" id="UP000321580"/>
    </source>
</evidence>
<dbReference type="InterPro" id="IPR012296">
    <property type="entry name" value="Nuclease_put_TT1808"/>
</dbReference>
<protein>
    <submittedName>
        <fullName evidence="2">Uma2 family endonuclease</fullName>
    </submittedName>
</protein>
<dbReference type="EMBL" id="VOOR01000013">
    <property type="protein sequence ID" value="TXB63781.1"/>
    <property type="molecule type" value="Genomic_DNA"/>
</dbReference>
<evidence type="ECO:0000313" key="2">
    <source>
        <dbReference type="EMBL" id="TXB63781.1"/>
    </source>
</evidence>
<dbReference type="PANTHER" id="PTHR36558">
    <property type="entry name" value="GLR1098 PROTEIN"/>
    <property type="match status" value="1"/>
</dbReference>
<dbReference type="Pfam" id="PF05685">
    <property type="entry name" value="Uma2"/>
    <property type="match status" value="1"/>
</dbReference>